<comment type="caution">
    <text evidence="2">The sequence shown here is derived from an EMBL/GenBank/DDBJ whole genome shotgun (WGS) entry which is preliminary data.</text>
</comment>
<keyword evidence="3" id="KW-1185">Reference proteome</keyword>
<evidence type="ECO:0000313" key="2">
    <source>
        <dbReference type="EMBL" id="KAJ4435321.1"/>
    </source>
</evidence>
<dbReference type="EMBL" id="JAJSOF020000023">
    <property type="protein sequence ID" value="KAJ4435321.1"/>
    <property type="molecule type" value="Genomic_DNA"/>
</dbReference>
<proteinExistence type="predicted"/>
<name>A0ABQ8SNL4_PERAM</name>
<evidence type="ECO:0000313" key="3">
    <source>
        <dbReference type="Proteomes" id="UP001148838"/>
    </source>
</evidence>
<gene>
    <name evidence="2" type="ORF">ANN_17931</name>
</gene>
<sequence length="173" mass="19388">MSEDERPSSQEKGYGPFTMKIKHNKPRNIDDLRVKITQAFFNKSLHLVCYNGYGLNCITVMSYAGIPTRNTILRWVASFRITGSTLKKKSPGRNSIALRLSEATPYKIHSLRLVLNPQHSYPKAGTCNVESKSVCSEIELYVGNFIWLLAFKESGGSLPPSHKPAIGPYPEQD</sequence>
<feature type="region of interest" description="Disordered" evidence="1">
    <location>
        <begin position="1"/>
        <end position="20"/>
    </location>
</feature>
<reference evidence="2 3" key="1">
    <citation type="journal article" date="2022" name="Allergy">
        <title>Genome assembly and annotation of Periplaneta americana reveal a comprehensive cockroach allergen profile.</title>
        <authorList>
            <person name="Wang L."/>
            <person name="Xiong Q."/>
            <person name="Saelim N."/>
            <person name="Wang L."/>
            <person name="Nong W."/>
            <person name="Wan A.T."/>
            <person name="Shi M."/>
            <person name="Liu X."/>
            <person name="Cao Q."/>
            <person name="Hui J.H.L."/>
            <person name="Sookrung N."/>
            <person name="Leung T.F."/>
            <person name="Tungtrongchitr A."/>
            <person name="Tsui S.K.W."/>
        </authorList>
    </citation>
    <scope>NUCLEOTIDE SEQUENCE [LARGE SCALE GENOMIC DNA]</scope>
    <source>
        <strain evidence="2">PWHHKU_190912</strain>
    </source>
</reference>
<organism evidence="2 3">
    <name type="scientific">Periplaneta americana</name>
    <name type="common">American cockroach</name>
    <name type="synonym">Blatta americana</name>
    <dbReference type="NCBI Taxonomy" id="6978"/>
    <lineage>
        <taxon>Eukaryota</taxon>
        <taxon>Metazoa</taxon>
        <taxon>Ecdysozoa</taxon>
        <taxon>Arthropoda</taxon>
        <taxon>Hexapoda</taxon>
        <taxon>Insecta</taxon>
        <taxon>Pterygota</taxon>
        <taxon>Neoptera</taxon>
        <taxon>Polyneoptera</taxon>
        <taxon>Dictyoptera</taxon>
        <taxon>Blattodea</taxon>
        <taxon>Blattoidea</taxon>
        <taxon>Blattidae</taxon>
        <taxon>Blattinae</taxon>
        <taxon>Periplaneta</taxon>
    </lineage>
</organism>
<evidence type="ECO:0000256" key="1">
    <source>
        <dbReference type="SAM" id="MobiDB-lite"/>
    </source>
</evidence>
<accession>A0ABQ8SNL4</accession>
<dbReference type="Proteomes" id="UP001148838">
    <property type="component" value="Unassembled WGS sequence"/>
</dbReference>
<protein>
    <submittedName>
        <fullName evidence="2">Uncharacterized protein</fullName>
    </submittedName>
</protein>